<comment type="caution">
    <text evidence="7">The sequence shown here is derived from an EMBL/GenBank/DDBJ whole genome shotgun (WGS) entry which is preliminary data.</text>
</comment>
<keyword evidence="3 6" id="KW-1133">Transmembrane helix</keyword>
<feature type="compositionally biased region" description="Basic and acidic residues" evidence="5">
    <location>
        <begin position="245"/>
        <end position="260"/>
    </location>
</feature>
<keyword evidence="4 6" id="KW-0472">Membrane</keyword>
<dbReference type="PANTHER" id="PTHR21706:SF15">
    <property type="entry name" value="TRANSMEMBRANE PROTEIN 65"/>
    <property type="match status" value="1"/>
</dbReference>
<dbReference type="AlphaFoldDB" id="A0AAD9JMX1"/>
<accession>A0AAD9JMX1</accession>
<evidence type="ECO:0000256" key="5">
    <source>
        <dbReference type="SAM" id="MobiDB-lite"/>
    </source>
</evidence>
<keyword evidence="2 6" id="KW-0812">Transmembrane</keyword>
<dbReference type="GO" id="GO:0005739">
    <property type="term" value="C:mitochondrion"/>
    <property type="evidence" value="ECO:0007669"/>
    <property type="project" value="TreeGrafter"/>
</dbReference>
<feature type="transmembrane region" description="Helical" evidence="6">
    <location>
        <begin position="128"/>
        <end position="148"/>
    </location>
</feature>
<evidence type="ECO:0000313" key="7">
    <source>
        <dbReference type="EMBL" id="KAK2155922.1"/>
    </source>
</evidence>
<protein>
    <recommendedName>
        <fullName evidence="9">Transmembrane protein 65</fullName>
    </recommendedName>
</protein>
<reference evidence="7" key="1">
    <citation type="journal article" date="2023" name="Mol. Biol. Evol.">
        <title>Third-Generation Sequencing Reveals the Adaptive Role of the Epigenome in Three Deep-Sea Polychaetes.</title>
        <authorList>
            <person name="Perez M."/>
            <person name="Aroh O."/>
            <person name="Sun Y."/>
            <person name="Lan Y."/>
            <person name="Juniper S.K."/>
            <person name="Young C.R."/>
            <person name="Angers B."/>
            <person name="Qian P.Y."/>
        </authorList>
    </citation>
    <scope>NUCLEOTIDE SEQUENCE</scope>
    <source>
        <strain evidence="7">P08H-3</strain>
    </source>
</reference>
<dbReference type="Pfam" id="PF10507">
    <property type="entry name" value="TMEM65"/>
    <property type="match status" value="1"/>
</dbReference>
<dbReference type="PANTHER" id="PTHR21706">
    <property type="entry name" value="TRANSMEMBRANE PROTEIN 65"/>
    <property type="match status" value="1"/>
</dbReference>
<feature type="transmembrane region" description="Helical" evidence="6">
    <location>
        <begin position="217"/>
        <end position="237"/>
    </location>
</feature>
<evidence type="ECO:0000256" key="3">
    <source>
        <dbReference type="ARBA" id="ARBA00022989"/>
    </source>
</evidence>
<evidence type="ECO:0008006" key="9">
    <source>
        <dbReference type="Google" id="ProtNLM"/>
    </source>
</evidence>
<evidence type="ECO:0000313" key="8">
    <source>
        <dbReference type="Proteomes" id="UP001208570"/>
    </source>
</evidence>
<evidence type="ECO:0000256" key="6">
    <source>
        <dbReference type="SAM" id="Phobius"/>
    </source>
</evidence>
<feature type="transmembrane region" description="Helical" evidence="6">
    <location>
        <begin position="155"/>
        <end position="175"/>
    </location>
</feature>
<organism evidence="7 8">
    <name type="scientific">Paralvinella palmiformis</name>
    <dbReference type="NCBI Taxonomy" id="53620"/>
    <lineage>
        <taxon>Eukaryota</taxon>
        <taxon>Metazoa</taxon>
        <taxon>Spiralia</taxon>
        <taxon>Lophotrochozoa</taxon>
        <taxon>Annelida</taxon>
        <taxon>Polychaeta</taxon>
        <taxon>Sedentaria</taxon>
        <taxon>Canalipalpata</taxon>
        <taxon>Terebellida</taxon>
        <taxon>Terebelliformia</taxon>
        <taxon>Alvinellidae</taxon>
        <taxon>Paralvinella</taxon>
    </lineage>
</organism>
<feature type="region of interest" description="Disordered" evidence="5">
    <location>
        <begin position="245"/>
        <end position="268"/>
    </location>
</feature>
<dbReference type="Proteomes" id="UP001208570">
    <property type="component" value="Unassembled WGS sequence"/>
</dbReference>
<gene>
    <name evidence="7" type="ORF">LSH36_227g06071</name>
</gene>
<evidence type="ECO:0000256" key="4">
    <source>
        <dbReference type="ARBA" id="ARBA00023136"/>
    </source>
</evidence>
<name>A0AAD9JMX1_9ANNE</name>
<evidence type="ECO:0000256" key="1">
    <source>
        <dbReference type="ARBA" id="ARBA00004141"/>
    </source>
</evidence>
<proteinExistence type="predicted"/>
<comment type="subcellular location">
    <subcellularLocation>
        <location evidence="1">Membrane</location>
        <topology evidence="1">Multi-pass membrane protein</topology>
    </subcellularLocation>
</comment>
<sequence length="268" mass="29354">MVLTTMSSKLPFRSLRSNGLFRHLSHVRFRPRTICLATLVNLRHPQERLLSHHAPFPYPDIPTTEAAKNFIIQLDENGRSLLLDELSRFKEEADKASATKKITTIKVTQVLTEAEITPVTRAQIKNVIMYHGVPFVGFGILDNMIMIIAGEYIDVTIGAFLGISTMAAAALGNLISDLAGVGSAGYVELLASKVGVHPPDLTPAQTLSRKVRWSVGIGRGIGITVGCFIGMFPLLLYNKEDSIKEKTTTDKRENEPEDTKVAVSKPAS</sequence>
<evidence type="ECO:0000256" key="2">
    <source>
        <dbReference type="ARBA" id="ARBA00022692"/>
    </source>
</evidence>
<dbReference type="InterPro" id="IPR019537">
    <property type="entry name" value="TMEM65"/>
</dbReference>
<dbReference type="GO" id="GO:0016020">
    <property type="term" value="C:membrane"/>
    <property type="evidence" value="ECO:0007669"/>
    <property type="project" value="UniProtKB-SubCell"/>
</dbReference>
<keyword evidence="8" id="KW-1185">Reference proteome</keyword>
<dbReference type="EMBL" id="JAODUP010000227">
    <property type="protein sequence ID" value="KAK2155922.1"/>
    <property type="molecule type" value="Genomic_DNA"/>
</dbReference>